<evidence type="ECO:0000313" key="1">
    <source>
        <dbReference type="EMBL" id="GAA2971090.1"/>
    </source>
</evidence>
<name>A0ABP6K4E5_9ACTN</name>
<organism evidence="1 2">
    <name type="scientific">Streptomyces enissocaesilis</name>
    <dbReference type="NCBI Taxonomy" id="332589"/>
    <lineage>
        <taxon>Bacteria</taxon>
        <taxon>Bacillati</taxon>
        <taxon>Actinomycetota</taxon>
        <taxon>Actinomycetes</taxon>
        <taxon>Kitasatosporales</taxon>
        <taxon>Streptomycetaceae</taxon>
        <taxon>Streptomyces</taxon>
        <taxon>Streptomyces rochei group</taxon>
    </lineage>
</organism>
<sequence length="125" mass="13019">MISASRPLSAEAVPDGTLLTGFNSAYAQAKDRAVPFVCVSRARGCWTVQADLDTAPAWNGMPGLGGFLCRTCECLVECGLVSPESSATATYLVLYGLQDEPAARSLAAALHAALHGDIKPLAFFG</sequence>
<dbReference type="EMBL" id="BAAAUD010000101">
    <property type="protein sequence ID" value="GAA2971090.1"/>
    <property type="molecule type" value="Genomic_DNA"/>
</dbReference>
<comment type="caution">
    <text evidence="1">The sequence shown here is derived from an EMBL/GenBank/DDBJ whole genome shotgun (WGS) entry which is preliminary data.</text>
</comment>
<accession>A0ABP6K4E5</accession>
<reference evidence="2" key="1">
    <citation type="journal article" date="2019" name="Int. J. Syst. Evol. Microbiol.">
        <title>The Global Catalogue of Microorganisms (GCM) 10K type strain sequencing project: providing services to taxonomists for standard genome sequencing and annotation.</title>
        <authorList>
            <consortium name="The Broad Institute Genomics Platform"/>
            <consortium name="The Broad Institute Genome Sequencing Center for Infectious Disease"/>
            <person name="Wu L."/>
            <person name="Ma J."/>
        </authorList>
    </citation>
    <scope>NUCLEOTIDE SEQUENCE [LARGE SCALE GENOMIC DNA]</scope>
    <source>
        <strain evidence="2">JCM 9088</strain>
    </source>
</reference>
<protein>
    <submittedName>
        <fullName evidence="1">Uncharacterized protein</fullName>
    </submittedName>
</protein>
<dbReference type="Proteomes" id="UP001500403">
    <property type="component" value="Unassembled WGS sequence"/>
</dbReference>
<gene>
    <name evidence="1" type="ORF">GCM10010446_64850</name>
</gene>
<evidence type="ECO:0000313" key="2">
    <source>
        <dbReference type="Proteomes" id="UP001500403"/>
    </source>
</evidence>
<proteinExistence type="predicted"/>
<dbReference type="RefSeq" id="WP_344500307.1">
    <property type="nucleotide sequence ID" value="NZ_BAAAUD010000101.1"/>
</dbReference>
<keyword evidence="2" id="KW-1185">Reference proteome</keyword>